<organism evidence="1 2">
    <name type="scientific">Streptomyces lavendulae subsp. lavendulae</name>
    <dbReference type="NCBI Taxonomy" id="58340"/>
    <lineage>
        <taxon>Bacteria</taxon>
        <taxon>Bacillati</taxon>
        <taxon>Actinomycetota</taxon>
        <taxon>Actinomycetes</taxon>
        <taxon>Kitasatosporales</taxon>
        <taxon>Streptomycetaceae</taxon>
        <taxon>Streptomyces</taxon>
    </lineage>
</organism>
<evidence type="ECO:0000313" key="1">
    <source>
        <dbReference type="EMBL" id="ATZ25232.1"/>
    </source>
</evidence>
<proteinExistence type="predicted"/>
<gene>
    <name evidence="1" type="ORF">SLAV_16910</name>
</gene>
<evidence type="ECO:0000313" key="2">
    <source>
        <dbReference type="Proteomes" id="UP000231791"/>
    </source>
</evidence>
<accession>A0A2K8PEQ6</accession>
<keyword evidence="2" id="KW-1185">Reference proteome</keyword>
<dbReference type="AlphaFoldDB" id="A0A2K8PEQ6"/>
<dbReference type="Proteomes" id="UP000231791">
    <property type="component" value="Chromosome"/>
</dbReference>
<reference evidence="1 2" key="1">
    <citation type="submission" date="2017-11" db="EMBL/GenBank/DDBJ databases">
        <title>Complete genome sequence of Streptomyces lavendulae subsp. lavendulae CCM 3239 (formerly 'Streptomyces aureofaciens CCM 3239'), the producer of the angucycline-type antibiotic auricin.</title>
        <authorList>
            <person name="Busche T."/>
            <person name="Novakova R."/>
            <person name="Al'Dilaimi A."/>
            <person name="Homerova D."/>
            <person name="Feckova L."/>
            <person name="Rezuchova B."/>
            <person name="Mingyar E."/>
            <person name="Csolleiova D."/>
            <person name="Bekeova C."/>
            <person name="Winkler A."/>
            <person name="Sevcikova B."/>
            <person name="Kalinowski J."/>
            <person name="Kormanec J."/>
            <person name="Ruckert C."/>
        </authorList>
    </citation>
    <scope>NUCLEOTIDE SEQUENCE [LARGE SCALE GENOMIC DNA]</scope>
    <source>
        <strain evidence="1 2">CCM 3239</strain>
    </source>
</reference>
<sequence length="178" mass="19745">MVQRISSIDWRAAEEGFEHGTSSARLMREHLRRMAVWVRELQKAQPAAPFFDVAQSDRWPFFDLARYVEPSARPDSEPAAALGAFLSEHASSPLTGRTCRAALTWASLSPRSLAGFDGLPDPFEPLLLVFERSGAFWIENGFIDFVASRVRLGSWEDHVAAEPLLSLDGAALDAMDRA</sequence>
<dbReference type="KEGG" id="slx:SLAV_16910"/>
<name>A0A2K8PEQ6_STRLA</name>
<dbReference type="EMBL" id="CP024985">
    <property type="protein sequence ID" value="ATZ25232.1"/>
    <property type="molecule type" value="Genomic_DNA"/>
</dbReference>
<protein>
    <submittedName>
        <fullName evidence="1">Uncharacterized protein</fullName>
    </submittedName>
</protein>